<feature type="region of interest" description="Disordered" evidence="1">
    <location>
        <begin position="251"/>
        <end position="271"/>
    </location>
</feature>
<dbReference type="OrthoDB" id="422579at2"/>
<dbReference type="PANTHER" id="PTHR44216">
    <property type="entry name" value="PROTEIN O-MANNOSYL-TRANSFERASE TMTC2"/>
    <property type="match status" value="1"/>
</dbReference>
<dbReference type="SUPFAM" id="SSF48452">
    <property type="entry name" value="TPR-like"/>
    <property type="match status" value="1"/>
</dbReference>
<evidence type="ECO:0000256" key="2">
    <source>
        <dbReference type="SAM" id="SignalP"/>
    </source>
</evidence>
<keyword evidence="4" id="KW-1185">Reference proteome</keyword>
<reference evidence="3 4" key="1">
    <citation type="submission" date="2019-04" db="EMBL/GenBank/DDBJ databases">
        <title>Phreatobacter aquaticus sp. nov.</title>
        <authorList>
            <person name="Choi A."/>
        </authorList>
    </citation>
    <scope>NUCLEOTIDE SEQUENCE [LARGE SCALE GENOMIC DNA]</scope>
    <source>
        <strain evidence="3 4">KCTC 52518</strain>
    </source>
</reference>
<dbReference type="Pfam" id="PF13432">
    <property type="entry name" value="TPR_16"/>
    <property type="match status" value="1"/>
</dbReference>
<feature type="signal peptide" evidence="2">
    <location>
        <begin position="1"/>
        <end position="26"/>
    </location>
</feature>
<name>A0A4D7B166_9HYPH</name>
<evidence type="ECO:0000256" key="1">
    <source>
        <dbReference type="SAM" id="MobiDB-lite"/>
    </source>
</evidence>
<organism evidence="3 4">
    <name type="scientific">Phreatobacter stygius</name>
    <dbReference type="NCBI Taxonomy" id="1940610"/>
    <lineage>
        <taxon>Bacteria</taxon>
        <taxon>Pseudomonadati</taxon>
        <taxon>Pseudomonadota</taxon>
        <taxon>Alphaproteobacteria</taxon>
        <taxon>Hyphomicrobiales</taxon>
        <taxon>Phreatobacteraceae</taxon>
        <taxon>Phreatobacter</taxon>
    </lineage>
</organism>
<feature type="compositionally biased region" description="Pro residues" evidence="1">
    <location>
        <begin position="256"/>
        <end position="271"/>
    </location>
</feature>
<evidence type="ECO:0000313" key="3">
    <source>
        <dbReference type="EMBL" id="QCI64488.1"/>
    </source>
</evidence>
<proteinExistence type="predicted"/>
<sequence length="271" mass="29310">MLRLVSRPPRKSQLILAMTVAALALAGCTSRSRSGGGDVTGSVPVQAQFSEQQARQEIDGLAARYQSSPQDANNAMRYGRALRATGQAAQAVAVLERVAIRDSRNLALLGEYGRALADTGRYEQAMQVLTRAQRPDMPDWRIVNVQGSILDQMSRHDEAQKLYEDALRIAPGQPAVLSNLGLSLALSRKLPQAEQLLRQAAAHPAADRRVRQNLALVIGLQGRFGEAEELARKDLAPAEAEQNVAYLRSMLARQSAPPPARSRPPAPAARG</sequence>
<dbReference type="KEGG" id="pstg:E8M01_09730"/>
<dbReference type="PANTHER" id="PTHR44216:SF3">
    <property type="entry name" value="PROTEIN O-MANNOSYL-TRANSFERASE TMTC2"/>
    <property type="match status" value="1"/>
</dbReference>
<dbReference type="RefSeq" id="WP_136959941.1">
    <property type="nucleotide sequence ID" value="NZ_CP039690.1"/>
</dbReference>
<dbReference type="Gene3D" id="1.25.40.10">
    <property type="entry name" value="Tetratricopeptide repeat domain"/>
    <property type="match status" value="2"/>
</dbReference>
<accession>A0A4D7B166</accession>
<dbReference type="PROSITE" id="PS51257">
    <property type="entry name" value="PROKAR_LIPOPROTEIN"/>
    <property type="match status" value="1"/>
</dbReference>
<dbReference type="GO" id="GO:0035269">
    <property type="term" value="P:protein O-linked glycosylation via mannose"/>
    <property type="evidence" value="ECO:0007669"/>
    <property type="project" value="TreeGrafter"/>
</dbReference>
<dbReference type="GO" id="GO:0000030">
    <property type="term" value="F:mannosyltransferase activity"/>
    <property type="evidence" value="ECO:0007669"/>
    <property type="project" value="TreeGrafter"/>
</dbReference>
<dbReference type="InterPro" id="IPR011990">
    <property type="entry name" value="TPR-like_helical_dom_sf"/>
</dbReference>
<gene>
    <name evidence="3" type="ORF">E8M01_09730</name>
</gene>
<dbReference type="AlphaFoldDB" id="A0A4D7B166"/>
<dbReference type="PIRSF" id="PIRSF035836">
    <property type="entry name" value="UCP035836"/>
    <property type="match status" value="1"/>
</dbReference>
<dbReference type="EMBL" id="CP039690">
    <property type="protein sequence ID" value="QCI64488.1"/>
    <property type="molecule type" value="Genomic_DNA"/>
</dbReference>
<evidence type="ECO:0000313" key="4">
    <source>
        <dbReference type="Proteomes" id="UP000298781"/>
    </source>
</evidence>
<keyword evidence="2" id="KW-0732">Signal</keyword>
<dbReference type="Pfam" id="PF14559">
    <property type="entry name" value="TPR_19"/>
    <property type="match status" value="1"/>
</dbReference>
<dbReference type="Proteomes" id="UP000298781">
    <property type="component" value="Chromosome"/>
</dbReference>
<dbReference type="InterPro" id="IPR052384">
    <property type="entry name" value="TMTC_O-mannosyltransferase"/>
</dbReference>
<feature type="chain" id="PRO_5020422495" evidence="2">
    <location>
        <begin position="27"/>
        <end position="271"/>
    </location>
</feature>
<dbReference type="InterPro" id="IPR014596">
    <property type="entry name" value="UCP035836"/>
</dbReference>
<protein>
    <submittedName>
        <fullName evidence="3">Tetratricopeptide repeat protein</fullName>
    </submittedName>
</protein>